<evidence type="ECO:0000256" key="13">
    <source>
        <dbReference type="PROSITE-ProRule" id="PRU00221"/>
    </source>
</evidence>
<evidence type="ECO:0000256" key="3">
    <source>
        <dbReference type="ARBA" id="ARBA00009358"/>
    </source>
</evidence>
<sequence>MKAYLPRTAAFAWAPANADASCPMLATGTVAGALDESFNNDSILELWNLNTSAEEATPTLTPSVAASVNASARFNRLGWGFAHKDKPHGLLAAGLENGEVGVWDVGMLLNPSTAPQSQVLRNTMHKGSVRGLSFNQPQPNLIATGSVNAEIYVWDLKSPGKPYTPGARSQHLDEISSLAWNGQVPYVLATASTNGCTTVWDLRHKREIAVLRNAAAGGGPGGTGRSISALAWHPLSPTRVATATEDDSNPGIVLWDLRNSRAPESVLHGHQSGVLGLSWCRQDENMLLSCGKDNRTLCWDPQSHEIVAELPPRTNWAFDVQWNPRNPNLLATASFDGHVIVQSLQSTNAAEEQDMVADTQNMNADDLFTALGSAPPAASGGMPLSVAPKWLRRPITASFGFGGQLVTVPKAAPGQRSTTVHITEIRTEPHIAARAQALSAALDEQTLESYCAAQSVDPATRPADVTNWKVLQTLFQASSRDELVELLGFSKEQVSAQIQEAVGTLGLPEFAEEEAPATDETKGEADVDGEAAADPTAFFDQVPAELPPPPVPAEPFRLHPHGAQDPDRLVTQALILGDFESAVSLLVSQDRFADALALATRAGDDLLVKTQRAFFKRHASRLPYLRLLKSIVMEDLTDVVQYADLAEWQEIFVVLCTFAKPDDFQRLAEMLGTRLEERYLAQLQQGAQREAYVDRKNAVMCYLAAGRLEKVMSMWIEEMKEEEHARQSGAHVQEESAFSAHAEALQTFMEKVMVFQHAVQYTDEDLTVPPPNEDGTMPIRTFKLAPLYDYILEYVNVLTEQGLVDIALKFVALTPADYAPAGMSSTGDAEWAHDRLLRASQAQGYDYASLSTVYNQPTTSSYGATSYDAVPSHGYSPYGMPTATTSAMAPPPPPPQATTVPTVPMPAPTASMAPEPMAPSPYAPSYGTSPAAPAYNQGAYSTPTAMQAPPPPMVGAPLAGGPPMIPEPMQPMQAPPPPPPAAPPVQRDQGGWNDVPAATKLPPKRQVAPAAPPATASAITSPFPQQATTAPPPGPPTRGGAPPSTAATLPPPPRGPPRPSSAASSHMPPPPSPRTGLGMGHPSYQPDAMNGPGRLGADGQAYMRPQTPTMPGRPNGGMQATPQQSLRPHRTGPAGGAYAPPTHPGPGMRGPSAGMNAPPMTPRTASAHSQPPRARGQPPSRTGTPAGGGFGAPRSATPSGQAPSGHRPGFQYPRGDRSHIAPPMRPVADTLTSELQRLRSIDAQPRRILDDAERRVQLLLDLLNNQLVDASLQPLLTQLAQAIRARQQPQAQQLHVQLATMASGDVATALVGVKFIIAKLMT</sequence>
<dbReference type="STRING" id="77020.A0A0M8MT88"/>
<dbReference type="GO" id="GO:0090110">
    <property type="term" value="P:COPII-coated vesicle cargo loading"/>
    <property type="evidence" value="ECO:0007669"/>
    <property type="project" value="TreeGrafter"/>
</dbReference>
<evidence type="ECO:0000313" key="16">
    <source>
        <dbReference type="Proteomes" id="UP000037751"/>
    </source>
</evidence>
<dbReference type="PRINTS" id="PR01217">
    <property type="entry name" value="PRICHEXTENSN"/>
</dbReference>
<feature type="repeat" description="WD" evidence="13">
    <location>
        <begin position="122"/>
        <end position="164"/>
    </location>
</feature>
<proteinExistence type="inferred from homology"/>
<dbReference type="Gene3D" id="2.130.10.10">
    <property type="entry name" value="YVTN repeat-like/Quinoprotein amine dehydrogenase"/>
    <property type="match status" value="1"/>
</dbReference>
<evidence type="ECO:0000256" key="12">
    <source>
        <dbReference type="ARBA" id="ARBA00025471"/>
    </source>
</evidence>
<keyword evidence="16" id="KW-1185">Reference proteome</keyword>
<dbReference type="Pfam" id="PF00400">
    <property type="entry name" value="WD40"/>
    <property type="match status" value="2"/>
</dbReference>
<keyword evidence="9" id="KW-0256">Endoplasmic reticulum</keyword>
<dbReference type="PROSITE" id="PS00678">
    <property type="entry name" value="WD_REPEATS_1"/>
    <property type="match status" value="2"/>
</dbReference>
<evidence type="ECO:0000256" key="8">
    <source>
        <dbReference type="ARBA" id="ARBA00022737"/>
    </source>
</evidence>
<dbReference type="Gene3D" id="1.25.40.1030">
    <property type="match status" value="1"/>
</dbReference>
<feature type="compositionally biased region" description="Low complexity" evidence="14">
    <location>
        <begin position="1038"/>
        <end position="1048"/>
    </location>
</feature>
<feature type="compositionally biased region" description="Pro residues" evidence="14">
    <location>
        <begin position="1049"/>
        <end position="1059"/>
    </location>
</feature>
<evidence type="ECO:0000256" key="2">
    <source>
        <dbReference type="ARBA" id="ARBA00004299"/>
    </source>
</evidence>
<dbReference type="GO" id="GO:0015031">
    <property type="term" value="P:protein transport"/>
    <property type="evidence" value="ECO:0007669"/>
    <property type="project" value="UniProtKB-KW"/>
</dbReference>
<dbReference type="RefSeq" id="XP_017993919.1">
    <property type="nucleotide sequence ID" value="XM_018137437.1"/>
</dbReference>
<dbReference type="Proteomes" id="UP000037751">
    <property type="component" value="Unassembled WGS sequence"/>
</dbReference>
<comment type="function">
    <text evidence="12">Component of the coat protein complex II (COPII) which promotes the formation of transport vesicles from the endoplasmic reticulum (ER). The coat has two main functions, the physical deformation of the endoplasmic reticulum membrane into vesicles and the selection of cargo molecules.</text>
</comment>
<feature type="compositionally biased region" description="Low complexity" evidence="14">
    <location>
        <begin position="1013"/>
        <end position="1029"/>
    </location>
</feature>
<dbReference type="GO" id="GO:0005198">
    <property type="term" value="F:structural molecule activity"/>
    <property type="evidence" value="ECO:0007669"/>
    <property type="project" value="TreeGrafter"/>
</dbReference>
<dbReference type="PANTHER" id="PTHR13923">
    <property type="entry name" value="SEC31-RELATED PROTEIN"/>
    <property type="match status" value="1"/>
</dbReference>
<dbReference type="GO" id="GO:0030127">
    <property type="term" value="C:COPII vesicle coat"/>
    <property type="evidence" value="ECO:0007669"/>
    <property type="project" value="TreeGrafter"/>
</dbReference>
<dbReference type="InterPro" id="IPR040251">
    <property type="entry name" value="SEC31-like"/>
</dbReference>
<comment type="caution">
    <text evidence="15">The sequence shown here is derived from an EMBL/GenBank/DDBJ whole genome shotgun (WGS) entry which is preliminary data.</text>
</comment>
<dbReference type="GO" id="GO:0007029">
    <property type="term" value="P:endoplasmic reticulum organization"/>
    <property type="evidence" value="ECO:0007669"/>
    <property type="project" value="TreeGrafter"/>
</dbReference>
<evidence type="ECO:0000256" key="10">
    <source>
        <dbReference type="ARBA" id="ARBA00022892"/>
    </source>
</evidence>
<dbReference type="InterPro" id="IPR036322">
    <property type="entry name" value="WD40_repeat_dom_sf"/>
</dbReference>
<keyword evidence="10" id="KW-0931">ER-Golgi transport</keyword>
<dbReference type="GO" id="GO:0070971">
    <property type="term" value="C:endoplasmic reticulum exit site"/>
    <property type="evidence" value="ECO:0007669"/>
    <property type="project" value="TreeGrafter"/>
</dbReference>
<dbReference type="SUPFAM" id="SSF50978">
    <property type="entry name" value="WD40 repeat-like"/>
    <property type="match status" value="1"/>
</dbReference>
<evidence type="ECO:0000256" key="11">
    <source>
        <dbReference type="ARBA" id="ARBA00022927"/>
    </source>
</evidence>
<evidence type="ECO:0000256" key="14">
    <source>
        <dbReference type="SAM" id="MobiDB-lite"/>
    </source>
</evidence>
<evidence type="ECO:0000256" key="7">
    <source>
        <dbReference type="ARBA" id="ARBA00022574"/>
    </source>
</evidence>
<dbReference type="PANTHER" id="PTHR13923:SF11">
    <property type="entry name" value="SECRETORY 31, ISOFORM D"/>
    <property type="match status" value="1"/>
</dbReference>
<feature type="compositionally biased region" description="Pro residues" evidence="14">
    <location>
        <begin position="963"/>
        <end position="983"/>
    </location>
</feature>
<dbReference type="OrthoDB" id="542917at2759"/>
<dbReference type="GeneID" id="28729313"/>
<evidence type="ECO:0000256" key="6">
    <source>
        <dbReference type="ARBA" id="ARBA00022448"/>
    </source>
</evidence>
<evidence type="ECO:0000256" key="9">
    <source>
        <dbReference type="ARBA" id="ARBA00022824"/>
    </source>
</evidence>
<keyword evidence="11" id="KW-0653">Protein transport</keyword>
<feature type="repeat" description="WD" evidence="13">
    <location>
        <begin position="267"/>
        <end position="309"/>
    </location>
</feature>
<dbReference type="PROSITE" id="PS50294">
    <property type="entry name" value="WD_REPEATS_REGION"/>
    <property type="match status" value="1"/>
</dbReference>
<dbReference type="Gene3D" id="1.20.940.10">
    <property type="entry name" value="Functional domain of the splicing factor Prp18"/>
    <property type="match status" value="1"/>
</dbReference>
<evidence type="ECO:0000256" key="5">
    <source>
        <dbReference type="ARBA" id="ARBA00021236"/>
    </source>
</evidence>
<feature type="repeat" description="WD" evidence="13">
    <location>
        <begin position="168"/>
        <end position="210"/>
    </location>
</feature>
<gene>
    <name evidence="15" type="ORF">Malapachy_2954</name>
</gene>
<dbReference type="SMART" id="SM00320">
    <property type="entry name" value="WD40"/>
    <property type="match status" value="5"/>
</dbReference>
<dbReference type="VEuPathDB" id="FungiDB:Malapachy_2954"/>
<dbReference type="EMBL" id="LGAV01000001">
    <property type="protein sequence ID" value="KOS16287.1"/>
    <property type="molecule type" value="Genomic_DNA"/>
</dbReference>
<reference evidence="15 16" key="1">
    <citation type="submission" date="2015-07" db="EMBL/GenBank/DDBJ databases">
        <title>Draft Genome Sequence of Malassezia furfur CBS1878 and Malassezia pachydermatis CBS1879.</title>
        <authorList>
            <person name="Triana S."/>
            <person name="Ohm R."/>
            <person name="Gonzalez A."/>
            <person name="DeCock H."/>
            <person name="Restrepo S."/>
            <person name="Celis A."/>
        </authorList>
    </citation>
    <scope>NUCLEOTIDE SEQUENCE [LARGE SCALE GENOMIC DNA]</scope>
    <source>
        <strain evidence="15 16">CBS 1879</strain>
    </source>
</reference>
<keyword evidence="6" id="KW-0813">Transport</keyword>
<dbReference type="InterPro" id="IPR019775">
    <property type="entry name" value="WD40_repeat_CS"/>
</dbReference>
<dbReference type="PROSITE" id="PS50082">
    <property type="entry name" value="WD_REPEATS_2"/>
    <property type="match status" value="3"/>
</dbReference>
<comment type="subcellular location">
    <subcellularLocation>
        <location evidence="2">Cytoplasmic vesicle</location>
        <location evidence="2">COPII-coated vesicle membrane</location>
        <topology evidence="2">Peripheral membrane protein</topology>
        <orientation evidence="2">Cytoplasmic side</orientation>
    </subcellularLocation>
    <subcellularLocation>
        <location evidence="1">Endoplasmic reticulum</location>
    </subcellularLocation>
</comment>
<dbReference type="InterPro" id="IPR001680">
    <property type="entry name" value="WD40_rpt"/>
</dbReference>
<dbReference type="InterPro" id="IPR015943">
    <property type="entry name" value="WD40/YVTN_repeat-like_dom_sf"/>
</dbReference>
<evidence type="ECO:0000256" key="1">
    <source>
        <dbReference type="ARBA" id="ARBA00004240"/>
    </source>
</evidence>
<comment type="similarity">
    <text evidence="3">Belongs to the WD repeat SEC31 family.</text>
</comment>
<feature type="region of interest" description="Disordered" evidence="14">
    <location>
        <begin position="942"/>
        <end position="1224"/>
    </location>
</feature>
<evidence type="ECO:0000256" key="4">
    <source>
        <dbReference type="ARBA" id="ARBA00013507"/>
    </source>
</evidence>
<name>A0A0M8MT88_9BASI</name>
<protein>
    <recommendedName>
        <fullName evidence="5">Protein transport protein SEC31</fullName>
    </recommendedName>
    <alternativeName>
        <fullName evidence="4">Protein transport protein sec31</fullName>
    </alternativeName>
</protein>
<evidence type="ECO:0000313" key="15">
    <source>
        <dbReference type="EMBL" id="KOS16287.1"/>
    </source>
</evidence>
<organism evidence="15 16">
    <name type="scientific">Malassezia pachydermatis</name>
    <dbReference type="NCBI Taxonomy" id="77020"/>
    <lineage>
        <taxon>Eukaryota</taxon>
        <taxon>Fungi</taxon>
        <taxon>Dikarya</taxon>
        <taxon>Basidiomycota</taxon>
        <taxon>Ustilaginomycotina</taxon>
        <taxon>Malasseziomycetes</taxon>
        <taxon>Malasseziales</taxon>
        <taxon>Malasseziaceae</taxon>
        <taxon>Malassezia</taxon>
    </lineage>
</organism>
<keyword evidence="8" id="KW-0677">Repeat</keyword>
<keyword evidence="7 13" id="KW-0853">WD repeat</keyword>
<accession>A0A0M8MT88</accession>